<keyword evidence="3 7" id="KW-0012">Acyltransferase</keyword>
<evidence type="ECO:0000259" key="6">
    <source>
        <dbReference type="SMART" id="SM00563"/>
    </source>
</evidence>
<keyword evidence="2" id="KW-0808">Transferase</keyword>
<protein>
    <submittedName>
        <fullName evidence="7">1-acyl-sn-glycerol-3-phosphate acyltransferase</fullName>
    </submittedName>
</protein>
<evidence type="ECO:0000256" key="3">
    <source>
        <dbReference type="ARBA" id="ARBA00023315"/>
    </source>
</evidence>
<dbReference type="PANTHER" id="PTHR10434:SF40">
    <property type="entry name" value="1-ACYL-SN-GLYCEROL-3-PHOSPHATE ACYLTRANSFERASE"/>
    <property type="match status" value="1"/>
</dbReference>
<keyword evidence="5" id="KW-1133">Transmembrane helix</keyword>
<organism evidence="7 8">
    <name type="scientific">Steroidobacter gossypii</name>
    <dbReference type="NCBI Taxonomy" id="2805490"/>
    <lineage>
        <taxon>Bacteria</taxon>
        <taxon>Pseudomonadati</taxon>
        <taxon>Pseudomonadota</taxon>
        <taxon>Gammaproteobacteria</taxon>
        <taxon>Steroidobacterales</taxon>
        <taxon>Steroidobacteraceae</taxon>
        <taxon>Steroidobacter</taxon>
    </lineage>
</organism>
<feature type="region of interest" description="Disordered" evidence="4">
    <location>
        <begin position="235"/>
        <end position="254"/>
    </location>
</feature>
<evidence type="ECO:0000256" key="2">
    <source>
        <dbReference type="ARBA" id="ARBA00022679"/>
    </source>
</evidence>
<sequence>MQLLRSILFTTALFAGTLLYAVVVLLFGWLPSLKLYAIARSWGRVYMWLLAKLCSLTYTVEGAENIPPGAHVSMWKHSSAWETIAQAAVFPPQAWVLKRELMWIPLVGWAVKCLKPIAINRKAGATAVTQVVEQGRQRLQEGLWVLIFPEGTRVAVGETRKYGVSGALLASKAGCKVVPVAHNAGYFWPRRGWVKKPGNIRVIIGPPIDAAGRDPRELNEEVRAWIEKKLATITPTNGNGVTEPSGAPLRPANH</sequence>
<keyword evidence="5" id="KW-0812">Transmembrane</keyword>
<keyword evidence="5" id="KW-0472">Membrane</keyword>
<dbReference type="GO" id="GO:0016746">
    <property type="term" value="F:acyltransferase activity"/>
    <property type="evidence" value="ECO:0007669"/>
    <property type="project" value="UniProtKB-KW"/>
</dbReference>
<comment type="pathway">
    <text evidence="1">Lipid metabolism.</text>
</comment>
<accession>A0ABS1WT48</accession>
<dbReference type="SUPFAM" id="SSF69593">
    <property type="entry name" value="Glycerol-3-phosphate (1)-acyltransferase"/>
    <property type="match status" value="1"/>
</dbReference>
<keyword evidence="8" id="KW-1185">Reference proteome</keyword>
<reference evidence="7 8" key="1">
    <citation type="journal article" date="2021" name="Int. J. Syst. Evol. Microbiol.">
        <title>Steroidobacter gossypii sp. nov., isolated from soil of cotton cropping field.</title>
        <authorList>
            <person name="Huang R."/>
            <person name="Yang S."/>
            <person name="Zhen C."/>
            <person name="Liu W."/>
        </authorList>
    </citation>
    <scope>NUCLEOTIDE SEQUENCE [LARGE SCALE GENOMIC DNA]</scope>
    <source>
        <strain evidence="7 8">S1-65</strain>
    </source>
</reference>
<evidence type="ECO:0000313" key="8">
    <source>
        <dbReference type="Proteomes" id="UP000661077"/>
    </source>
</evidence>
<feature type="domain" description="Phospholipid/glycerol acyltransferase" evidence="6">
    <location>
        <begin position="71"/>
        <end position="185"/>
    </location>
</feature>
<comment type="caution">
    <text evidence="7">The sequence shown here is derived from an EMBL/GenBank/DDBJ whole genome shotgun (WGS) entry which is preliminary data.</text>
</comment>
<evidence type="ECO:0000256" key="1">
    <source>
        <dbReference type="ARBA" id="ARBA00005189"/>
    </source>
</evidence>
<name>A0ABS1WT48_9GAMM</name>
<dbReference type="PANTHER" id="PTHR10434">
    <property type="entry name" value="1-ACYL-SN-GLYCEROL-3-PHOSPHATE ACYLTRANSFERASE"/>
    <property type="match status" value="1"/>
</dbReference>
<dbReference type="Proteomes" id="UP000661077">
    <property type="component" value="Unassembled WGS sequence"/>
</dbReference>
<dbReference type="InterPro" id="IPR002123">
    <property type="entry name" value="Plipid/glycerol_acylTrfase"/>
</dbReference>
<dbReference type="EMBL" id="JAEVLS010000001">
    <property type="protein sequence ID" value="MBM0104117.1"/>
    <property type="molecule type" value="Genomic_DNA"/>
</dbReference>
<proteinExistence type="predicted"/>
<evidence type="ECO:0000313" key="7">
    <source>
        <dbReference type="EMBL" id="MBM0104117.1"/>
    </source>
</evidence>
<evidence type="ECO:0000256" key="5">
    <source>
        <dbReference type="SAM" id="Phobius"/>
    </source>
</evidence>
<dbReference type="CDD" id="cd07989">
    <property type="entry name" value="LPLAT_AGPAT-like"/>
    <property type="match status" value="1"/>
</dbReference>
<gene>
    <name evidence="7" type="ORF">JM946_05145</name>
</gene>
<dbReference type="RefSeq" id="WP_203166058.1">
    <property type="nucleotide sequence ID" value="NZ_JAEVLS010000001.1"/>
</dbReference>
<evidence type="ECO:0000256" key="4">
    <source>
        <dbReference type="SAM" id="MobiDB-lite"/>
    </source>
</evidence>
<feature type="transmembrane region" description="Helical" evidence="5">
    <location>
        <begin position="7"/>
        <end position="30"/>
    </location>
</feature>
<dbReference type="SMART" id="SM00563">
    <property type="entry name" value="PlsC"/>
    <property type="match status" value="1"/>
</dbReference>
<dbReference type="Pfam" id="PF01553">
    <property type="entry name" value="Acyltransferase"/>
    <property type="match status" value="1"/>
</dbReference>